<dbReference type="InterPro" id="IPR005119">
    <property type="entry name" value="LysR_subst-bd"/>
</dbReference>
<dbReference type="PANTHER" id="PTHR30346:SF0">
    <property type="entry name" value="HCA OPERON TRANSCRIPTIONAL ACTIVATOR HCAR"/>
    <property type="match status" value="1"/>
</dbReference>
<dbReference type="InterPro" id="IPR036390">
    <property type="entry name" value="WH_DNA-bd_sf"/>
</dbReference>
<keyword evidence="4" id="KW-0804">Transcription</keyword>
<feature type="domain" description="HTH lysR-type" evidence="5">
    <location>
        <begin position="1"/>
        <end position="27"/>
    </location>
</feature>
<dbReference type="InterPro" id="IPR000847">
    <property type="entry name" value="LysR_HTH_N"/>
</dbReference>
<organism evidence="6 7">
    <name type="scientific">Leucobacter chromiireducens subsp. solipictus</name>
    <dbReference type="NCBI Taxonomy" id="398235"/>
    <lineage>
        <taxon>Bacteria</taxon>
        <taxon>Bacillati</taxon>
        <taxon>Actinomycetota</taxon>
        <taxon>Actinomycetes</taxon>
        <taxon>Micrococcales</taxon>
        <taxon>Microbacteriaceae</taxon>
        <taxon>Leucobacter</taxon>
    </lineage>
</organism>
<gene>
    <name evidence="6" type="ORF">D3230_14635</name>
</gene>
<comment type="similarity">
    <text evidence="1">Belongs to the LysR transcriptional regulatory family.</text>
</comment>
<evidence type="ECO:0000256" key="3">
    <source>
        <dbReference type="ARBA" id="ARBA00023125"/>
    </source>
</evidence>
<dbReference type="Pfam" id="PF03466">
    <property type="entry name" value="LysR_substrate"/>
    <property type="match status" value="1"/>
</dbReference>
<dbReference type="CDD" id="cd08414">
    <property type="entry name" value="PBP2_LTTR_aromatics_like"/>
    <property type="match status" value="1"/>
</dbReference>
<sequence length="261" mass="28448">MTQQIKRLEETVGYALVVRGPQPVALTDRGAQFMLHAREALDASRRALGTDGPPRLRIGFISGFPRSLDEEFLVRFRAAQPDTQLEFVQLGWGEQASRLLAGDIDAVLARRPFDHEDELDTVVVHREARIVALAAGSPLADRATLRLADIAQLPVLRASATSAEWNDYWSVDPRPDGTPVTYGGWAHTMEEALTAVAVSGNIIITAESIGVRFTHPGVRYVPVTDAPRCAVELCTRRIDRRPLIRALRDAAASVAAPGAAE</sequence>
<evidence type="ECO:0000256" key="2">
    <source>
        <dbReference type="ARBA" id="ARBA00023015"/>
    </source>
</evidence>
<comment type="caution">
    <text evidence="6">The sequence shown here is derived from an EMBL/GenBank/DDBJ whole genome shotgun (WGS) entry which is preliminary data.</text>
</comment>
<evidence type="ECO:0000313" key="7">
    <source>
        <dbReference type="Proteomes" id="UP001645859"/>
    </source>
</evidence>
<evidence type="ECO:0000313" key="6">
    <source>
        <dbReference type="EMBL" id="MBL3680515.1"/>
    </source>
</evidence>
<dbReference type="SUPFAM" id="SSF46785">
    <property type="entry name" value="Winged helix' DNA-binding domain"/>
    <property type="match status" value="1"/>
</dbReference>
<keyword evidence="3" id="KW-0238">DNA-binding</keyword>
<dbReference type="Gene3D" id="3.40.190.10">
    <property type="entry name" value="Periplasmic binding protein-like II"/>
    <property type="match status" value="2"/>
</dbReference>
<dbReference type="InterPro" id="IPR036388">
    <property type="entry name" value="WH-like_DNA-bd_sf"/>
</dbReference>
<proteinExistence type="inferred from homology"/>
<dbReference type="Proteomes" id="UP001645859">
    <property type="component" value="Unassembled WGS sequence"/>
</dbReference>
<dbReference type="PANTHER" id="PTHR30346">
    <property type="entry name" value="TRANSCRIPTIONAL DUAL REGULATOR HCAR-RELATED"/>
    <property type="match status" value="1"/>
</dbReference>
<name>A0ABS1SJ14_9MICO</name>
<keyword evidence="2" id="KW-0805">Transcription regulation</keyword>
<protein>
    <submittedName>
        <fullName evidence="6">LysR family transcriptional regulator</fullName>
    </submittedName>
</protein>
<reference evidence="6 7" key="1">
    <citation type="submission" date="2018-09" db="EMBL/GenBank/DDBJ databases">
        <title>Comparative genomics of Leucobacter spp.</title>
        <authorList>
            <person name="Reis A.C."/>
            <person name="Kolvenbach B.A."/>
            <person name="Corvini P.F.X."/>
            <person name="Nunes O.C."/>
        </authorList>
    </citation>
    <scope>NUCLEOTIDE SEQUENCE [LARGE SCALE GENOMIC DNA]</scope>
    <source>
        <strain evidence="6 7">TAN 31504</strain>
    </source>
</reference>
<dbReference type="PROSITE" id="PS50931">
    <property type="entry name" value="HTH_LYSR"/>
    <property type="match status" value="1"/>
</dbReference>
<dbReference type="Gene3D" id="1.10.10.10">
    <property type="entry name" value="Winged helix-like DNA-binding domain superfamily/Winged helix DNA-binding domain"/>
    <property type="match status" value="1"/>
</dbReference>
<dbReference type="EMBL" id="QYAC01000008">
    <property type="protein sequence ID" value="MBL3680515.1"/>
    <property type="molecule type" value="Genomic_DNA"/>
</dbReference>
<evidence type="ECO:0000259" key="5">
    <source>
        <dbReference type="PROSITE" id="PS50931"/>
    </source>
</evidence>
<keyword evidence="7" id="KW-1185">Reference proteome</keyword>
<evidence type="ECO:0000256" key="4">
    <source>
        <dbReference type="ARBA" id="ARBA00023163"/>
    </source>
</evidence>
<accession>A0ABS1SJ14</accession>
<dbReference type="SUPFAM" id="SSF53850">
    <property type="entry name" value="Periplasmic binding protein-like II"/>
    <property type="match status" value="1"/>
</dbReference>
<evidence type="ECO:0000256" key="1">
    <source>
        <dbReference type="ARBA" id="ARBA00009437"/>
    </source>
</evidence>